<dbReference type="EMBL" id="CP086358">
    <property type="protein sequence ID" value="UNI19662.1"/>
    <property type="molecule type" value="Genomic_DNA"/>
</dbReference>
<keyword evidence="2" id="KW-1185">Reference proteome</keyword>
<dbReference type="KEGG" id="ptkz:JDV02_005835"/>
<accession>A0A9Q8QI50</accession>
<dbReference type="Proteomes" id="UP000829364">
    <property type="component" value="Chromosome 5"/>
</dbReference>
<evidence type="ECO:0000313" key="2">
    <source>
        <dbReference type="Proteomes" id="UP000829364"/>
    </source>
</evidence>
<name>A0A9Q8QI50_9HYPO</name>
<sequence length="64" mass="6676">MQTLAIGFNLYMVSQNCKGSPSKNPLAEKASDSAATSKDKLGGFKGLICANGIVLDQVPSGFRV</sequence>
<evidence type="ECO:0000313" key="1">
    <source>
        <dbReference type="EMBL" id="UNI19662.1"/>
    </source>
</evidence>
<dbReference type="OrthoDB" id="1046782at2759"/>
<dbReference type="RefSeq" id="XP_047843143.1">
    <property type="nucleotide sequence ID" value="XM_047987159.1"/>
</dbReference>
<dbReference type="GeneID" id="72067784"/>
<dbReference type="AlphaFoldDB" id="A0A9Q8QI50"/>
<gene>
    <name evidence="1" type="ORF">JDV02_005835</name>
</gene>
<protein>
    <submittedName>
        <fullName evidence="1">Uncharacterized protein</fullName>
    </submittedName>
</protein>
<organism evidence="1 2">
    <name type="scientific">Purpureocillium takamizusanense</name>
    <dbReference type="NCBI Taxonomy" id="2060973"/>
    <lineage>
        <taxon>Eukaryota</taxon>
        <taxon>Fungi</taxon>
        <taxon>Dikarya</taxon>
        <taxon>Ascomycota</taxon>
        <taxon>Pezizomycotina</taxon>
        <taxon>Sordariomycetes</taxon>
        <taxon>Hypocreomycetidae</taxon>
        <taxon>Hypocreales</taxon>
        <taxon>Ophiocordycipitaceae</taxon>
        <taxon>Purpureocillium</taxon>
    </lineage>
</organism>
<proteinExistence type="predicted"/>
<reference evidence="1" key="1">
    <citation type="submission" date="2021-11" db="EMBL/GenBank/DDBJ databases">
        <title>Purpureocillium_takamizusanense_genome.</title>
        <authorList>
            <person name="Nguyen N.-H."/>
        </authorList>
    </citation>
    <scope>NUCLEOTIDE SEQUENCE</scope>
    <source>
        <strain evidence="1">PT3</strain>
    </source>
</reference>